<dbReference type="SUPFAM" id="SSF48452">
    <property type="entry name" value="TPR-like"/>
    <property type="match status" value="1"/>
</dbReference>
<dbReference type="PANTHER" id="PTHR43630:SF2">
    <property type="entry name" value="GLYCOSYLTRANSFERASE"/>
    <property type="match status" value="1"/>
</dbReference>
<dbReference type="AlphaFoldDB" id="A0A6C0KCE6"/>
<dbReference type="InterPro" id="IPR019734">
    <property type="entry name" value="TPR_rpt"/>
</dbReference>
<protein>
    <recommendedName>
        <fullName evidence="1">Glycosyltransferase 2-like domain-containing protein</fullName>
    </recommendedName>
</protein>
<feature type="domain" description="Glycosyltransferase 2-like" evidence="1">
    <location>
        <begin position="9"/>
        <end position="127"/>
    </location>
</feature>
<dbReference type="Gene3D" id="3.90.550.10">
    <property type="entry name" value="Spore Coat Polysaccharide Biosynthesis Protein SpsA, Chain A"/>
    <property type="match status" value="1"/>
</dbReference>
<dbReference type="SMART" id="SM00028">
    <property type="entry name" value="TPR"/>
    <property type="match status" value="2"/>
</dbReference>
<evidence type="ECO:0000313" key="2">
    <source>
        <dbReference type="EMBL" id="QHU14861.1"/>
    </source>
</evidence>
<dbReference type="PANTHER" id="PTHR43630">
    <property type="entry name" value="POLY-BETA-1,6-N-ACETYL-D-GLUCOSAMINE SYNTHASE"/>
    <property type="match status" value="1"/>
</dbReference>
<reference evidence="2" key="1">
    <citation type="journal article" date="2020" name="Nature">
        <title>Giant virus diversity and host interactions through global metagenomics.</title>
        <authorList>
            <person name="Schulz F."/>
            <person name="Roux S."/>
            <person name="Paez-Espino D."/>
            <person name="Jungbluth S."/>
            <person name="Walsh D.A."/>
            <person name="Denef V.J."/>
            <person name="McMahon K.D."/>
            <person name="Konstantinidis K.T."/>
            <person name="Eloe-Fadrosh E.A."/>
            <person name="Kyrpides N.C."/>
            <person name="Woyke T."/>
        </authorList>
    </citation>
    <scope>NUCLEOTIDE SEQUENCE</scope>
    <source>
        <strain evidence="2">GVMAG-S-1102244-55</strain>
    </source>
</reference>
<sequence length="434" mass="52204">MKKTICLNMIVKNEAKNLRRLFKSLKNVIDYYVIHDTGSTDGTQGLIKEVMDSYDISGEIIEEGWVNFGVNRQKALECVVNSKFNADYLLWIDADEELYFNNIDWFNNLTKDCYNIKRVFGSIDYYNPHLIRINSNNSIGWYWKGPVHNYLSSKIHYSKEFVDKEIVHIKSYCSGGAKSQNVSEEEKYLKDAKLLIEYLKENPNDPRSIFYIAQSYKDADKYDEAIKWYKKRLTVEGWLQEKYISCYNIGNLLLKQNKKEEAFYYYYLSYEYDDSRYECFYKMINHYRLNNKRKLAYNLYKMLKPVRKNDNKLFFVFSIHEWKLDFEISIISFYVKKYQTGINAFKKLFKLRDLPFNFSRAILNNYKFYLNHIKKEEKDELTKLRNEFENYFFPNRKPQDIKLENIKEEVKEEINLSTENEVQGLKLTVTEKLN</sequence>
<accession>A0A6C0KCE6</accession>
<dbReference type="InterPro" id="IPR029044">
    <property type="entry name" value="Nucleotide-diphossugar_trans"/>
</dbReference>
<evidence type="ECO:0000259" key="1">
    <source>
        <dbReference type="Pfam" id="PF00535"/>
    </source>
</evidence>
<dbReference type="InterPro" id="IPR001173">
    <property type="entry name" value="Glyco_trans_2-like"/>
</dbReference>
<dbReference type="Pfam" id="PF00535">
    <property type="entry name" value="Glycos_transf_2"/>
    <property type="match status" value="1"/>
</dbReference>
<dbReference type="EMBL" id="MN740847">
    <property type="protein sequence ID" value="QHU14861.1"/>
    <property type="molecule type" value="Genomic_DNA"/>
</dbReference>
<organism evidence="2">
    <name type="scientific">viral metagenome</name>
    <dbReference type="NCBI Taxonomy" id="1070528"/>
    <lineage>
        <taxon>unclassified sequences</taxon>
        <taxon>metagenomes</taxon>
        <taxon>organismal metagenomes</taxon>
    </lineage>
</organism>
<proteinExistence type="predicted"/>
<dbReference type="InterPro" id="IPR011990">
    <property type="entry name" value="TPR-like_helical_dom_sf"/>
</dbReference>
<name>A0A6C0KCE6_9ZZZZ</name>
<dbReference type="Gene3D" id="1.25.40.10">
    <property type="entry name" value="Tetratricopeptide repeat domain"/>
    <property type="match status" value="1"/>
</dbReference>
<dbReference type="SUPFAM" id="SSF53448">
    <property type="entry name" value="Nucleotide-diphospho-sugar transferases"/>
    <property type="match status" value="1"/>
</dbReference>